<proteinExistence type="predicted"/>
<sequence length="296" mass="32786">MPHNVSGGRLTDDTEDTDISSVTNTVGSITVPAISSEDETEAISSFLFSDIAIKSLLCGPCLSTLSGLLSESSSPITTTNSTTTDESDAENDEILSDDEDLNSDILAEKGEKWLGSVHVGLFDDDDDKEQRPSIVSQILEELDRMRSTANRAQSSSFLRRPEVPVRSDADDEFVPSKFPVPPSDHPGSQMDATRALIISFLMDPHPAKHFICPQCIEFLEKHTHGLCDRLPLRTGSDERKLRTNILKWTPFFDPLWTPPRLSLGSSCPYRFSCLTSSKQIPFCTVMLSLYHRFVSN</sequence>
<evidence type="ECO:0000256" key="1">
    <source>
        <dbReference type="SAM" id="MobiDB-lite"/>
    </source>
</evidence>
<feature type="region of interest" description="Disordered" evidence="1">
    <location>
        <begin position="153"/>
        <end position="188"/>
    </location>
</feature>
<organism evidence="2 3">
    <name type="scientific">Sistotremastrum niveocremeum HHB9708</name>
    <dbReference type="NCBI Taxonomy" id="1314777"/>
    <lineage>
        <taxon>Eukaryota</taxon>
        <taxon>Fungi</taxon>
        <taxon>Dikarya</taxon>
        <taxon>Basidiomycota</taxon>
        <taxon>Agaricomycotina</taxon>
        <taxon>Agaricomycetes</taxon>
        <taxon>Sistotremastrales</taxon>
        <taxon>Sistotremastraceae</taxon>
        <taxon>Sertulicium</taxon>
        <taxon>Sertulicium niveocremeum</taxon>
    </lineage>
</organism>
<feature type="compositionally biased region" description="Low complexity" evidence="1">
    <location>
        <begin position="69"/>
        <end position="84"/>
    </location>
</feature>
<feature type="compositionally biased region" description="Basic and acidic residues" evidence="1">
    <location>
        <begin position="159"/>
        <end position="168"/>
    </location>
</feature>
<keyword evidence="3" id="KW-1185">Reference proteome</keyword>
<protein>
    <submittedName>
        <fullName evidence="2">Uncharacterized protein</fullName>
    </submittedName>
</protein>
<dbReference type="Proteomes" id="UP000076722">
    <property type="component" value="Unassembled WGS sequence"/>
</dbReference>
<feature type="region of interest" description="Disordered" evidence="1">
    <location>
        <begin position="1"/>
        <end position="23"/>
    </location>
</feature>
<reference evidence="2 3" key="1">
    <citation type="journal article" date="2016" name="Mol. Biol. Evol.">
        <title>Comparative Genomics of Early-Diverging Mushroom-Forming Fungi Provides Insights into the Origins of Lignocellulose Decay Capabilities.</title>
        <authorList>
            <person name="Nagy L.G."/>
            <person name="Riley R."/>
            <person name="Tritt A."/>
            <person name="Adam C."/>
            <person name="Daum C."/>
            <person name="Floudas D."/>
            <person name="Sun H."/>
            <person name="Yadav J.S."/>
            <person name="Pangilinan J."/>
            <person name="Larsson K.H."/>
            <person name="Matsuura K."/>
            <person name="Barry K."/>
            <person name="Labutti K."/>
            <person name="Kuo R."/>
            <person name="Ohm R.A."/>
            <person name="Bhattacharya S.S."/>
            <person name="Shirouzu T."/>
            <person name="Yoshinaga Y."/>
            <person name="Martin F.M."/>
            <person name="Grigoriev I.V."/>
            <person name="Hibbett D.S."/>
        </authorList>
    </citation>
    <scope>NUCLEOTIDE SEQUENCE [LARGE SCALE GENOMIC DNA]</scope>
    <source>
        <strain evidence="2 3">HHB9708</strain>
    </source>
</reference>
<feature type="region of interest" description="Disordered" evidence="1">
    <location>
        <begin position="69"/>
        <end position="100"/>
    </location>
</feature>
<dbReference type="EMBL" id="KV419406">
    <property type="protein sequence ID" value="KZS93706.1"/>
    <property type="molecule type" value="Genomic_DNA"/>
</dbReference>
<evidence type="ECO:0000313" key="2">
    <source>
        <dbReference type="EMBL" id="KZS93706.1"/>
    </source>
</evidence>
<accession>A0A164V0N3</accession>
<feature type="compositionally biased region" description="Acidic residues" evidence="1">
    <location>
        <begin position="85"/>
        <end position="100"/>
    </location>
</feature>
<gene>
    <name evidence="2" type="ORF">SISNIDRAFT_485319</name>
</gene>
<dbReference type="AlphaFoldDB" id="A0A164V0N3"/>
<evidence type="ECO:0000313" key="3">
    <source>
        <dbReference type="Proteomes" id="UP000076722"/>
    </source>
</evidence>
<name>A0A164V0N3_9AGAM</name>